<dbReference type="AlphaFoldDB" id="A0A2S8BKK0"/>
<reference evidence="1 2" key="1">
    <citation type="journal article" date="2017" name="Int. J. Syst. Evol. Microbiol.">
        <title>Mycobacterium talmoniae sp. nov., a slowly growing mycobacterium isolated from human respiratory samples.</title>
        <authorList>
            <person name="Davidson R.M."/>
            <person name="DeGroote M.A."/>
            <person name="Marola J.L."/>
            <person name="Buss S."/>
            <person name="Jones V."/>
            <person name="McNeil M.R."/>
            <person name="Freifeld A.G."/>
            <person name="Elaine Epperson L."/>
            <person name="Hasan N.A."/>
            <person name="Jackson M."/>
            <person name="Iwen P.C."/>
            <person name="Salfinger M."/>
            <person name="Strong M."/>
        </authorList>
    </citation>
    <scope>NUCLEOTIDE SEQUENCE [LARGE SCALE GENOMIC DNA]</scope>
    <source>
        <strain evidence="1 2">ATCC BAA-2683</strain>
    </source>
</reference>
<sequence>MVPGAASSLIDRSDALTCSCILACSSWLSSLVRSAIFCCNTIAFCSTAFLACPAAASAWSCRALRSSTLCSAVTSWAANASAALLYSVALAASPAAVAWSANVSA</sequence>
<organism evidence="1 2">
    <name type="scientific">Mycobacterium talmoniae</name>
    <dbReference type="NCBI Taxonomy" id="1858794"/>
    <lineage>
        <taxon>Bacteria</taxon>
        <taxon>Bacillati</taxon>
        <taxon>Actinomycetota</taxon>
        <taxon>Actinomycetes</taxon>
        <taxon>Mycobacteriales</taxon>
        <taxon>Mycobacteriaceae</taxon>
        <taxon>Mycobacterium</taxon>
    </lineage>
</organism>
<dbReference type="EMBL" id="PPEA01000372">
    <property type="protein sequence ID" value="PQM47214.1"/>
    <property type="molecule type" value="Genomic_DNA"/>
</dbReference>
<evidence type="ECO:0000313" key="1">
    <source>
        <dbReference type="EMBL" id="PQM47214.1"/>
    </source>
</evidence>
<comment type="caution">
    <text evidence="1">The sequence shown here is derived from an EMBL/GenBank/DDBJ whole genome shotgun (WGS) entry which is preliminary data.</text>
</comment>
<evidence type="ECO:0000313" key="2">
    <source>
        <dbReference type="Proteomes" id="UP000238296"/>
    </source>
</evidence>
<proteinExistence type="predicted"/>
<gene>
    <name evidence="1" type="ORF">C1Y40_02603</name>
</gene>
<dbReference type="Proteomes" id="UP000238296">
    <property type="component" value="Unassembled WGS sequence"/>
</dbReference>
<name>A0A2S8BKK0_9MYCO</name>
<accession>A0A2S8BKK0</accession>
<protein>
    <submittedName>
        <fullName evidence="1">Uncharacterized protein</fullName>
    </submittedName>
</protein>